<dbReference type="GO" id="GO:0008757">
    <property type="term" value="F:S-adenosylmethionine-dependent methyltransferase activity"/>
    <property type="evidence" value="ECO:0007669"/>
    <property type="project" value="InterPro"/>
</dbReference>
<dbReference type="Pfam" id="PF08241">
    <property type="entry name" value="Methyltransf_11"/>
    <property type="match status" value="1"/>
</dbReference>
<dbReference type="Proteomes" id="UP000298264">
    <property type="component" value="Unassembled WGS sequence"/>
</dbReference>
<sequence length="240" mass="27302">MIKAMAVNKDSSYFRFNSLGLSSLAERSLKLVRQRIYNQFAAIANVTEKIKVLDVGVSAQDHPSSNFFEQYFPYKNNITALGLGDFKELEKIYPGLTYVKGDGRILPFSDKSFDWVFSHAVIEHVGNSSNQEAFIAELIRVSKKGVFLTSPNRLHPLEFHTGLPLFHYFPKALHLKIYKILGQSFYCTEENLNLLFPSDFKDRIDAAFRLIGVSESAVVKRNFAYWLGLPSNTLYSIILT</sequence>
<evidence type="ECO:0000313" key="2">
    <source>
        <dbReference type="EMBL" id="TGN08039.1"/>
    </source>
</evidence>
<name>A0A4R9LN12_9LEPT</name>
<dbReference type="InterPro" id="IPR029063">
    <property type="entry name" value="SAM-dependent_MTases_sf"/>
</dbReference>
<dbReference type="CDD" id="cd02440">
    <property type="entry name" value="AdoMet_MTases"/>
    <property type="match status" value="1"/>
</dbReference>
<dbReference type="AlphaFoldDB" id="A0A4R9LN12"/>
<reference evidence="2" key="1">
    <citation type="journal article" date="2019" name="PLoS Negl. Trop. Dis.">
        <title>Revisiting the worldwide diversity of Leptospira species in the environment.</title>
        <authorList>
            <person name="Vincent A.T."/>
            <person name="Schiettekatte O."/>
            <person name="Bourhy P."/>
            <person name="Veyrier F.J."/>
            <person name="Picardeau M."/>
        </authorList>
    </citation>
    <scope>NUCLEOTIDE SEQUENCE [LARGE SCALE GENOMIC DNA]</scope>
    <source>
        <strain evidence="2">201400974</strain>
    </source>
</reference>
<evidence type="ECO:0000259" key="1">
    <source>
        <dbReference type="Pfam" id="PF08241"/>
    </source>
</evidence>
<accession>A0A4R9LN12</accession>
<feature type="domain" description="Methyltransferase type 11" evidence="1">
    <location>
        <begin position="93"/>
        <end position="147"/>
    </location>
</feature>
<organism evidence="2 3">
    <name type="scientific">Leptospira ilyithenensis</name>
    <dbReference type="NCBI Taxonomy" id="2484901"/>
    <lineage>
        <taxon>Bacteria</taxon>
        <taxon>Pseudomonadati</taxon>
        <taxon>Spirochaetota</taxon>
        <taxon>Spirochaetia</taxon>
        <taxon>Leptospirales</taxon>
        <taxon>Leptospiraceae</taxon>
        <taxon>Leptospira</taxon>
    </lineage>
</organism>
<keyword evidence="2" id="KW-0489">Methyltransferase</keyword>
<dbReference type="EMBL" id="RQHV01000061">
    <property type="protein sequence ID" value="TGN08039.1"/>
    <property type="molecule type" value="Genomic_DNA"/>
</dbReference>
<keyword evidence="2" id="KW-0808">Transferase</keyword>
<keyword evidence="3" id="KW-1185">Reference proteome</keyword>
<dbReference type="OrthoDB" id="7260171at2"/>
<protein>
    <submittedName>
        <fullName evidence="2">Class I SAM-dependent methyltransferase</fullName>
    </submittedName>
</protein>
<proteinExistence type="predicted"/>
<comment type="caution">
    <text evidence="2">The sequence shown here is derived from an EMBL/GenBank/DDBJ whole genome shotgun (WGS) entry which is preliminary data.</text>
</comment>
<dbReference type="SUPFAM" id="SSF53335">
    <property type="entry name" value="S-adenosyl-L-methionine-dependent methyltransferases"/>
    <property type="match status" value="1"/>
</dbReference>
<evidence type="ECO:0000313" key="3">
    <source>
        <dbReference type="Proteomes" id="UP000298264"/>
    </source>
</evidence>
<gene>
    <name evidence="2" type="ORF">EHS11_13970</name>
</gene>
<dbReference type="Gene3D" id="3.40.50.150">
    <property type="entry name" value="Vaccinia Virus protein VP39"/>
    <property type="match status" value="1"/>
</dbReference>
<dbReference type="GO" id="GO:0032259">
    <property type="term" value="P:methylation"/>
    <property type="evidence" value="ECO:0007669"/>
    <property type="project" value="UniProtKB-KW"/>
</dbReference>
<dbReference type="InterPro" id="IPR013216">
    <property type="entry name" value="Methyltransf_11"/>
</dbReference>